<keyword evidence="2" id="KW-0408">Iron</keyword>
<dbReference type="InterPro" id="IPR044861">
    <property type="entry name" value="IPNS-like_FE2OG_OXY"/>
</dbReference>
<sequence length="328" mass="35907">MATNVDTYQPITLPLDAVKPTTQASPPPPTTSPLSSNSTTVTINPSIKAPFNAIRSLFDHLYTNPDTAKELNATYPRRGILKTAATHNTTSDQKFTIDISGPRCALMPEAIRIALAPHGLPEVLEFFNTVSTTYIPPVLSHLNSLSGLDLHSVHRDYNVNLRLADYNPLTASPDSLNGCGAHTDYGTFTIIFQDGTPGLELEEISPCGKKTWAPVPGDATVILTGWCAVILSGGRIKAARHRVRRMPGVRRLSAILFLAPDLDVPLAPLEGVEPVRAFSELVMEGEMKVGEFKEVMGKRWRYREGNEEMEGGRGQFDQDAEIERLIYA</sequence>
<dbReference type="RefSeq" id="XP_026604999.1">
    <property type="nucleotide sequence ID" value="XM_026746003.1"/>
</dbReference>
<evidence type="ECO:0000256" key="2">
    <source>
        <dbReference type="RuleBase" id="RU003682"/>
    </source>
</evidence>
<reference evidence="5 6" key="1">
    <citation type="journal article" date="2018" name="IMA Fungus">
        <title>IMA Genome-F 9: Draft genome sequence of Annulohypoxylon stygium, Aspergillus mulundensis, Berkeleyomyces basicola (syn. Thielaviopsis basicola), Ceratocystis smalleyi, two Cercospora beticola strains, Coleophoma cylindrospora, Fusarium fracticaudum, Phialophora cf. hyalina, and Morchella septimelata.</title>
        <authorList>
            <person name="Wingfield B.D."/>
            <person name="Bills G.F."/>
            <person name="Dong Y."/>
            <person name="Huang W."/>
            <person name="Nel W.J."/>
            <person name="Swalarsk-Parry B.S."/>
            <person name="Vaghefi N."/>
            <person name="Wilken P.M."/>
            <person name="An Z."/>
            <person name="de Beer Z.W."/>
            <person name="De Vos L."/>
            <person name="Chen L."/>
            <person name="Duong T.A."/>
            <person name="Gao Y."/>
            <person name="Hammerbacher A."/>
            <person name="Kikkert J.R."/>
            <person name="Li Y."/>
            <person name="Li H."/>
            <person name="Li K."/>
            <person name="Li Q."/>
            <person name="Liu X."/>
            <person name="Ma X."/>
            <person name="Naidoo K."/>
            <person name="Pethybridge S.J."/>
            <person name="Sun J."/>
            <person name="Steenkamp E.T."/>
            <person name="van der Nest M.A."/>
            <person name="van Wyk S."/>
            <person name="Wingfield M.J."/>
            <person name="Xiong C."/>
            <person name="Yue Q."/>
            <person name="Zhang X."/>
        </authorList>
    </citation>
    <scope>NUCLEOTIDE SEQUENCE [LARGE SCALE GENOMIC DNA]</scope>
    <source>
        <strain evidence="5 6">DSM 5745</strain>
    </source>
</reference>
<dbReference type="GO" id="GO:0046872">
    <property type="term" value="F:metal ion binding"/>
    <property type="evidence" value="ECO:0007669"/>
    <property type="project" value="UniProtKB-KW"/>
</dbReference>
<feature type="region of interest" description="Disordered" evidence="3">
    <location>
        <begin position="13"/>
        <end position="41"/>
    </location>
</feature>
<dbReference type="Pfam" id="PF03171">
    <property type="entry name" value="2OG-FeII_Oxy"/>
    <property type="match status" value="1"/>
</dbReference>
<comment type="similarity">
    <text evidence="1 2">Belongs to the iron/ascorbate-dependent oxidoreductase family.</text>
</comment>
<dbReference type="SUPFAM" id="SSF51197">
    <property type="entry name" value="Clavaminate synthase-like"/>
    <property type="match status" value="1"/>
</dbReference>
<feature type="compositionally biased region" description="Low complexity" evidence="3">
    <location>
        <begin position="32"/>
        <end position="41"/>
    </location>
</feature>
<evidence type="ECO:0000313" key="6">
    <source>
        <dbReference type="Proteomes" id="UP000256690"/>
    </source>
</evidence>
<keyword evidence="2" id="KW-0560">Oxidoreductase</keyword>
<keyword evidence="6" id="KW-1185">Reference proteome</keyword>
<dbReference type="GO" id="GO:0016491">
    <property type="term" value="F:oxidoreductase activity"/>
    <property type="evidence" value="ECO:0007669"/>
    <property type="project" value="UniProtKB-KW"/>
</dbReference>
<comment type="caution">
    <text evidence="5">The sequence shown here is derived from an EMBL/GenBank/DDBJ whole genome shotgun (WGS) entry which is preliminary data.</text>
</comment>
<evidence type="ECO:0000256" key="3">
    <source>
        <dbReference type="SAM" id="MobiDB-lite"/>
    </source>
</evidence>
<protein>
    <submittedName>
        <fullName evidence="5">2OG-FeII oxygenase superfamily protein</fullName>
    </submittedName>
</protein>
<dbReference type="PROSITE" id="PS51471">
    <property type="entry name" value="FE2OG_OXY"/>
    <property type="match status" value="1"/>
</dbReference>
<dbReference type="AlphaFoldDB" id="A0A3D8SBV0"/>
<dbReference type="InterPro" id="IPR005123">
    <property type="entry name" value="Oxoglu/Fe-dep_dioxygenase_dom"/>
</dbReference>
<evidence type="ECO:0000313" key="5">
    <source>
        <dbReference type="EMBL" id="RDW83661.1"/>
    </source>
</evidence>
<keyword evidence="2" id="KW-0479">Metal-binding</keyword>
<accession>A0A3D8SBV0</accession>
<dbReference type="GeneID" id="38114357"/>
<dbReference type="OrthoDB" id="288590at2759"/>
<organism evidence="5 6">
    <name type="scientific">Aspergillus mulundensis</name>
    <dbReference type="NCBI Taxonomy" id="1810919"/>
    <lineage>
        <taxon>Eukaryota</taxon>
        <taxon>Fungi</taxon>
        <taxon>Dikarya</taxon>
        <taxon>Ascomycota</taxon>
        <taxon>Pezizomycotina</taxon>
        <taxon>Eurotiomycetes</taxon>
        <taxon>Eurotiomycetidae</taxon>
        <taxon>Eurotiales</taxon>
        <taxon>Aspergillaceae</taxon>
        <taxon>Aspergillus</taxon>
        <taxon>Aspergillus subgen. Nidulantes</taxon>
    </lineage>
</organism>
<dbReference type="PANTHER" id="PTHR47990">
    <property type="entry name" value="2-OXOGLUTARATE (2OG) AND FE(II)-DEPENDENT OXYGENASE SUPERFAMILY PROTEIN-RELATED"/>
    <property type="match status" value="1"/>
</dbReference>
<dbReference type="EMBL" id="PVWQ01000004">
    <property type="protein sequence ID" value="RDW83661.1"/>
    <property type="molecule type" value="Genomic_DNA"/>
</dbReference>
<evidence type="ECO:0000256" key="1">
    <source>
        <dbReference type="ARBA" id="ARBA00008056"/>
    </source>
</evidence>
<dbReference type="InterPro" id="IPR027443">
    <property type="entry name" value="IPNS-like_sf"/>
</dbReference>
<dbReference type="STRING" id="1810919.A0A3D8SBV0"/>
<dbReference type="Gene3D" id="2.60.120.330">
    <property type="entry name" value="B-lactam Antibiotic, Isopenicillin N Synthase, Chain"/>
    <property type="match status" value="1"/>
</dbReference>
<proteinExistence type="inferred from homology"/>
<gene>
    <name evidence="5" type="ORF">DSM5745_03987</name>
</gene>
<dbReference type="Proteomes" id="UP000256690">
    <property type="component" value="Unassembled WGS sequence"/>
</dbReference>
<feature type="domain" description="Fe2OG dioxygenase" evidence="4">
    <location>
        <begin position="156"/>
        <end position="260"/>
    </location>
</feature>
<evidence type="ECO:0000259" key="4">
    <source>
        <dbReference type="PROSITE" id="PS51471"/>
    </source>
</evidence>
<name>A0A3D8SBV0_9EURO</name>
<dbReference type="InterPro" id="IPR050231">
    <property type="entry name" value="Iron_ascorbate_oxido_reductase"/>
</dbReference>